<dbReference type="SUPFAM" id="SSF50249">
    <property type="entry name" value="Nucleic acid-binding proteins"/>
    <property type="match status" value="1"/>
</dbReference>
<dbReference type="EMBL" id="JABRWJ010000024">
    <property type="protein sequence ID" value="NRF72392.1"/>
    <property type="molecule type" value="Genomic_DNA"/>
</dbReference>
<organism evidence="2 3">
    <name type="scientific">Pseudaquabacterium terrae</name>
    <dbReference type="NCBI Taxonomy" id="2732868"/>
    <lineage>
        <taxon>Bacteria</taxon>
        <taxon>Pseudomonadati</taxon>
        <taxon>Pseudomonadota</taxon>
        <taxon>Betaproteobacteria</taxon>
        <taxon>Burkholderiales</taxon>
        <taxon>Sphaerotilaceae</taxon>
        <taxon>Pseudaquabacterium</taxon>
    </lineage>
</organism>
<reference evidence="2 3" key="1">
    <citation type="submission" date="2020-05" db="EMBL/GenBank/DDBJ databases">
        <title>Aquincola sp. isolate from soil.</title>
        <authorList>
            <person name="Han J."/>
            <person name="Kim D.-U."/>
        </authorList>
    </citation>
    <scope>NUCLEOTIDE SEQUENCE [LARGE SCALE GENOMIC DNA]</scope>
    <source>
        <strain evidence="2 3">S2</strain>
    </source>
</reference>
<evidence type="ECO:0000313" key="2">
    <source>
        <dbReference type="EMBL" id="NRF72392.1"/>
    </source>
</evidence>
<dbReference type="PANTHER" id="PTHR34075">
    <property type="entry name" value="BLR3430 PROTEIN"/>
    <property type="match status" value="1"/>
</dbReference>
<protein>
    <submittedName>
        <fullName evidence="2">OB-fold domain-containing protein</fullName>
    </submittedName>
</protein>
<accession>A0ABX2EUF9</accession>
<keyword evidence="3" id="KW-1185">Reference proteome</keyword>
<dbReference type="InterPro" id="IPR012340">
    <property type="entry name" value="NA-bd_OB-fold"/>
</dbReference>
<comment type="caution">
    <text evidence="2">The sequence shown here is derived from an EMBL/GenBank/DDBJ whole genome shotgun (WGS) entry which is preliminary data.</text>
</comment>
<proteinExistence type="predicted"/>
<dbReference type="InterPro" id="IPR002878">
    <property type="entry name" value="ChsH2_C"/>
</dbReference>
<dbReference type="PANTHER" id="PTHR34075:SF5">
    <property type="entry name" value="BLR3430 PROTEIN"/>
    <property type="match status" value="1"/>
</dbReference>
<evidence type="ECO:0000259" key="1">
    <source>
        <dbReference type="Pfam" id="PF01796"/>
    </source>
</evidence>
<feature type="domain" description="ChsH2 C-terminal OB-fold" evidence="1">
    <location>
        <begin position="49"/>
        <end position="107"/>
    </location>
</feature>
<dbReference type="Proteomes" id="UP000737171">
    <property type="component" value="Unassembled WGS sequence"/>
</dbReference>
<dbReference type="Pfam" id="PF01796">
    <property type="entry name" value="OB_ChsH2_C"/>
    <property type="match status" value="1"/>
</dbReference>
<sequence length="123" mass="13090">METLLHPESQFRQHLEAGRFMLLQSRASGAFIHPPRIAAPGSGATDLHWVPASGRGTVYSSTTVRCKPPALDYNVALIELAEGPRMMSTVTGIAPAQVRIGMAVVAQIDAGDEGPRVVFVPAN</sequence>
<evidence type="ECO:0000313" key="3">
    <source>
        <dbReference type="Proteomes" id="UP000737171"/>
    </source>
</evidence>
<dbReference type="RefSeq" id="WP_173135530.1">
    <property type="nucleotide sequence ID" value="NZ_JABRWJ010000024.1"/>
</dbReference>
<gene>
    <name evidence="2" type="ORF">HLB44_35990</name>
</gene>
<name>A0ABX2EUF9_9BURK</name>
<dbReference type="InterPro" id="IPR052513">
    <property type="entry name" value="Thioester_dehydratase-like"/>
</dbReference>